<feature type="region of interest" description="Disordered" evidence="4">
    <location>
        <begin position="275"/>
        <end position="327"/>
    </location>
</feature>
<keyword evidence="3" id="KW-0863">Zinc-finger</keyword>
<gene>
    <name evidence="6" type="ORF">O181_007369</name>
</gene>
<reference evidence="6" key="1">
    <citation type="submission" date="2021-03" db="EMBL/GenBank/DDBJ databases">
        <title>Draft genome sequence of rust myrtle Austropuccinia psidii MF-1, a brazilian biotype.</title>
        <authorList>
            <person name="Quecine M.C."/>
            <person name="Pachon D.M.R."/>
            <person name="Bonatelli M.L."/>
            <person name="Correr F.H."/>
            <person name="Franceschini L.M."/>
            <person name="Leite T.F."/>
            <person name="Margarido G.R.A."/>
            <person name="Almeida C.A."/>
            <person name="Ferrarezi J.A."/>
            <person name="Labate C.A."/>
        </authorList>
    </citation>
    <scope>NUCLEOTIDE SEQUENCE</scope>
    <source>
        <strain evidence="6">MF-1</strain>
    </source>
</reference>
<feature type="region of interest" description="Disordered" evidence="4">
    <location>
        <begin position="362"/>
        <end position="397"/>
    </location>
</feature>
<evidence type="ECO:0000313" key="6">
    <source>
        <dbReference type="EMBL" id="MBW0467654.1"/>
    </source>
</evidence>
<dbReference type="SUPFAM" id="SSF57667">
    <property type="entry name" value="beta-beta-alpha zinc fingers"/>
    <property type="match status" value="1"/>
</dbReference>
<evidence type="ECO:0000259" key="5">
    <source>
        <dbReference type="PROSITE" id="PS50157"/>
    </source>
</evidence>
<dbReference type="Proteomes" id="UP000765509">
    <property type="component" value="Unassembled WGS sequence"/>
</dbReference>
<dbReference type="AlphaFoldDB" id="A0A9Q3BKS2"/>
<dbReference type="GO" id="GO:0008270">
    <property type="term" value="F:zinc ion binding"/>
    <property type="evidence" value="ECO:0007669"/>
    <property type="project" value="UniProtKB-KW"/>
</dbReference>
<evidence type="ECO:0000256" key="3">
    <source>
        <dbReference type="PROSITE-ProRule" id="PRU00042"/>
    </source>
</evidence>
<evidence type="ECO:0000313" key="7">
    <source>
        <dbReference type="Proteomes" id="UP000765509"/>
    </source>
</evidence>
<feature type="domain" description="C2H2-type" evidence="5">
    <location>
        <begin position="438"/>
        <end position="465"/>
    </location>
</feature>
<name>A0A9Q3BKS2_9BASI</name>
<dbReference type="PROSITE" id="PS00028">
    <property type="entry name" value="ZINC_FINGER_C2H2_1"/>
    <property type="match status" value="1"/>
</dbReference>
<dbReference type="OrthoDB" id="654211at2759"/>
<feature type="compositionally biased region" description="Polar residues" evidence="4">
    <location>
        <begin position="275"/>
        <end position="306"/>
    </location>
</feature>
<dbReference type="EMBL" id="AVOT02001640">
    <property type="protein sequence ID" value="MBW0467654.1"/>
    <property type="molecule type" value="Genomic_DNA"/>
</dbReference>
<dbReference type="PROSITE" id="PS50157">
    <property type="entry name" value="ZINC_FINGER_C2H2_2"/>
    <property type="match status" value="2"/>
</dbReference>
<dbReference type="GO" id="GO:1990527">
    <property type="term" value="C:Tec1p-Ste12p-Dig1p complex"/>
    <property type="evidence" value="ECO:0007669"/>
    <property type="project" value="TreeGrafter"/>
</dbReference>
<feature type="domain" description="C2H2-type" evidence="5">
    <location>
        <begin position="402"/>
        <end position="437"/>
    </location>
</feature>
<comment type="subcellular location">
    <subcellularLocation>
        <location evidence="1">Nucleus</location>
    </subcellularLocation>
</comment>
<dbReference type="Gene3D" id="3.30.160.60">
    <property type="entry name" value="Classic Zinc Finger"/>
    <property type="match status" value="2"/>
</dbReference>
<dbReference type="PANTHER" id="PTHR47427">
    <property type="entry name" value="PROTEIN STE12"/>
    <property type="match status" value="1"/>
</dbReference>
<organism evidence="6 7">
    <name type="scientific">Austropuccinia psidii MF-1</name>
    <dbReference type="NCBI Taxonomy" id="1389203"/>
    <lineage>
        <taxon>Eukaryota</taxon>
        <taxon>Fungi</taxon>
        <taxon>Dikarya</taxon>
        <taxon>Basidiomycota</taxon>
        <taxon>Pucciniomycotina</taxon>
        <taxon>Pucciniomycetes</taxon>
        <taxon>Pucciniales</taxon>
        <taxon>Sphaerophragmiaceae</taxon>
        <taxon>Austropuccinia</taxon>
    </lineage>
</organism>
<sequence length="499" mass="56125">MAAFPPNDSIPFGLENIDAYLLYPHNFLEQYSISPLSRAEPFLTSSVEDALATVAKAQLEENCLHYVPIPKGNSTVQRTEDVLRGITYLYSSQLNSPPKSDYGSLSSNKSFGVSDDQLYTKGNNLGLFPGSMIPTTPSYESSASPASSRPCTASYESSCGNALPHYNFEPLATPQQFYGLPTDESFINTSQLDQNLIPTEGPPSFPTETQLIPFPSLCLTSNVPQQPWDMIGLEGWPETTEVQNLDHESRNSLSTMLGFTRFENRQSYPWDPTLNSLTGSQAGTTFEPQESEKSFVQSHGIISNLQTRDKEGKQESHSDSKDQGSKACFLPGNWETWETQSIGFDEFTKGDSLHKEVISCRRNTGARKASKQRLSSRPPHRPPAFHPFADSPKSYKRSDGKYHCTWVPKDSKSECGKKFQRAEHLKRHWATHTNLKLHRCEICERFFGRTDNLKQHLKTHENSNGRNSKLLKAKMQQKVTEGNLTNNCRRRCKKLRPTP</sequence>
<comment type="caution">
    <text evidence="6">The sequence shown here is derived from an EMBL/GenBank/DDBJ whole genome shotgun (WGS) entry which is preliminary data.</text>
</comment>
<evidence type="ECO:0000256" key="4">
    <source>
        <dbReference type="SAM" id="MobiDB-lite"/>
    </source>
</evidence>
<accession>A0A9Q3BKS2</accession>
<evidence type="ECO:0000256" key="1">
    <source>
        <dbReference type="ARBA" id="ARBA00004123"/>
    </source>
</evidence>
<keyword evidence="3" id="KW-0862">Zinc</keyword>
<dbReference type="Pfam" id="PF00096">
    <property type="entry name" value="zf-C2H2"/>
    <property type="match status" value="2"/>
</dbReference>
<dbReference type="GO" id="GO:0005634">
    <property type="term" value="C:nucleus"/>
    <property type="evidence" value="ECO:0007669"/>
    <property type="project" value="UniProtKB-SubCell"/>
</dbReference>
<dbReference type="InterPro" id="IPR013087">
    <property type="entry name" value="Znf_C2H2_type"/>
</dbReference>
<dbReference type="SMART" id="SM00355">
    <property type="entry name" value="ZnF_C2H2"/>
    <property type="match status" value="2"/>
</dbReference>
<keyword evidence="2" id="KW-0539">Nucleus</keyword>
<dbReference type="InterPro" id="IPR036236">
    <property type="entry name" value="Znf_C2H2_sf"/>
</dbReference>
<evidence type="ECO:0000256" key="2">
    <source>
        <dbReference type="ARBA" id="ARBA00023242"/>
    </source>
</evidence>
<keyword evidence="3" id="KW-0479">Metal-binding</keyword>
<dbReference type="GO" id="GO:1990526">
    <property type="term" value="C:Ste12p-Dig1p-Dig2p complex"/>
    <property type="evidence" value="ECO:0007669"/>
    <property type="project" value="TreeGrafter"/>
</dbReference>
<dbReference type="InterPro" id="IPR052127">
    <property type="entry name" value="STE12_transcription_factor"/>
</dbReference>
<feature type="compositionally biased region" description="Basic and acidic residues" evidence="4">
    <location>
        <begin position="307"/>
        <end position="324"/>
    </location>
</feature>
<proteinExistence type="predicted"/>
<keyword evidence="7" id="KW-1185">Reference proteome</keyword>
<dbReference type="PANTHER" id="PTHR47427:SF2">
    <property type="entry name" value="C2H2-TYPE DOMAIN-CONTAINING PROTEIN"/>
    <property type="match status" value="1"/>
</dbReference>
<protein>
    <recommendedName>
        <fullName evidence="5">C2H2-type domain-containing protein</fullName>
    </recommendedName>
</protein>
<dbReference type="GO" id="GO:0003700">
    <property type="term" value="F:DNA-binding transcription factor activity"/>
    <property type="evidence" value="ECO:0007669"/>
    <property type="project" value="TreeGrafter"/>
</dbReference>